<keyword evidence="1" id="KW-0862">Zinc</keyword>
<dbReference type="Proteomes" id="UP000604046">
    <property type="component" value="Unassembled WGS sequence"/>
</dbReference>
<dbReference type="GO" id="GO:0008270">
    <property type="term" value="F:zinc ion binding"/>
    <property type="evidence" value="ECO:0007669"/>
    <property type="project" value="UniProtKB-KW"/>
</dbReference>
<dbReference type="InterPro" id="IPR000571">
    <property type="entry name" value="Znf_CCCH"/>
</dbReference>
<accession>A0A812TCL7</accession>
<protein>
    <recommendedName>
        <fullName evidence="2">C3H1-type domain-containing protein</fullName>
    </recommendedName>
</protein>
<keyword evidence="1" id="KW-0479">Metal-binding</keyword>
<dbReference type="EMBL" id="CAJNDS010002538">
    <property type="protein sequence ID" value="CAE7517406.1"/>
    <property type="molecule type" value="Genomic_DNA"/>
</dbReference>
<feature type="domain" description="C3H1-type" evidence="2">
    <location>
        <begin position="83"/>
        <end position="112"/>
    </location>
</feature>
<evidence type="ECO:0000259" key="2">
    <source>
        <dbReference type="PROSITE" id="PS50103"/>
    </source>
</evidence>
<evidence type="ECO:0000313" key="4">
    <source>
        <dbReference type="Proteomes" id="UP000604046"/>
    </source>
</evidence>
<comment type="caution">
    <text evidence="3">The sequence shown here is derived from an EMBL/GenBank/DDBJ whole genome shotgun (WGS) entry which is preliminary data.</text>
</comment>
<reference evidence="3" key="1">
    <citation type="submission" date="2021-02" db="EMBL/GenBank/DDBJ databases">
        <authorList>
            <person name="Dougan E. K."/>
            <person name="Rhodes N."/>
            <person name="Thang M."/>
            <person name="Chan C."/>
        </authorList>
    </citation>
    <scope>NUCLEOTIDE SEQUENCE</scope>
</reference>
<name>A0A812TCL7_9DINO</name>
<sequence length="233" mass="26108">MDSPMKVSPSSLVFDSVACADSVQKLWLQNYQSYTAIPEIPPPVCESQEQCADMANPSPPQTPDQFVDSSPIYPSHGSIGHPEMCRRPCVYLVGSRGPCPAGPKCSYCHLEHTERRVALDKRQREFLRRLSESDAITVVFPHLRAACAKLKLPPAAGEVLELLQARAKIQSEKDLQDRCEDLRKAAPRNLQRILAAMSFACLVNFLPCSKEDDMREALERLRHQYSDLGRCIL</sequence>
<organism evidence="3 4">
    <name type="scientific">Symbiodinium natans</name>
    <dbReference type="NCBI Taxonomy" id="878477"/>
    <lineage>
        <taxon>Eukaryota</taxon>
        <taxon>Sar</taxon>
        <taxon>Alveolata</taxon>
        <taxon>Dinophyceae</taxon>
        <taxon>Suessiales</taxon>
        <taxon>Symbiodiniaceae</taxon>
        <taxon>Symbiodinium</taxon>
    </lineage>
</organism>
<proteinExistence type="predicted"/>
<evidence type="ECO:0000313" key="3">
    <source>
        <dbReference type="EMBL" id="CAE7517406.1"/>
    </source>
</evidence>
<dbReference type="PROSITE" id="PS50103">
    <property type="entry name" value="ZF_C3H1"/>
    <property type="match status" value="1"/>
</dbReference>
<keyword evidence="4" id="KW-1185">Reference proteome</keyword>
<keyword evidence="1" id="KW-0863">Zinc-finger</keyword>
<evidence type="ECO:0000256" key="1">
    <source>
        <dbReference type="PROSITE-ProRule" id="PRU00723"/>
    </source>
</evidence>
<feature type="zinc finger region" description="C3H1-type" evidence="1">
    <location>
        <begin position="83"/>
        <end position="112"/>
    </location>
</feature>
<dbReference type="OrthoDB" id="416508at2759"/>
<gene>
    <name evidence="3" type="ORF">SNAT2548_LOCUS28962</name>
</gene>
<dbReference type="AlphaFoldDB" id="A0A812TCL7"/>